<dbReference type="RefSeq" id="XP_040661426.1">
    <property type="nucleotide sequence ID" value="XM_040800543.1"/>
</dbReference>
<sequence>MPCVSGVVSRRTDEYMSKQAQAVRLRSGTDRNILVHPHHRLRSPCTAAPARYEKAGEGRGGFARPFAISVASINRPLRRFDGKDQRPSSPRQPSRHQARNKDFLALAAFCDGPVRRHLEARGHGRRPLVESLLGSLRPHQTAMTHQHMTTVTASTPVTEAQHTRIHVIPVHVRLLNRRGRRSERLLPDASISGATPPPTIARISSISTATVFSDMVSTCTLQLTLDPRRKLESPQMPLPALEAMTPPPLEMCDNSSQGARSHGMEPAWCGRVIDNSPPR</sequence>
<evidence type="ECO:0000313" key="3">
    <source>
        <dbReference type="Proteomes" id="UP000076580"/>
    </source>
</evidence>
<feature type="region of interest" description="Disordered" evidence="1">
    <location>
        <begin position="77"/>
        <end position="100"/>
    </location>
</feature>
<proteinExistence type="predicted"/>
<dbReference type="GeneID" id="63715862"/>
<gene>
    <name evidence="2" type="ORF">DCS_03219</name>
</gene>
<reference evidence="2 3" key="1">
    <citation type="journal article" date="2016" name="Sci. Rep.">
        <title>Insights into Adaptations to a Near-Obligate Nematode Endoparasitic Lifestyle from the Finished Genome of Drechmeria coniospora.</title>
        <authorList>
            <person name="Zhang L."/>
            <person name="Zhou Z."/>
            <person name="Guo Q."/>
            <person name="Fokkens L."/>
            <person name="Miskei M."/>
            <person name="Pocsi I."/>
            <person name="Zhang W."/>
            <person name="Chen M."/>
            <person name="Wang L."/>
            <person name="Sun Y."/>
            <person name="Donzelli B.G."/>
            <person name="Gibson D.M."/>
            <person name="Nelson D.R."/>
            <person name="Luo J.G."/>
            <person name="Rep M."/>
            <person name="Liu H."/>
            <person name="Yang S."/>
            <person name="Wang J."/>
            <person name="Krasnoff S.B."/>
            <person name="Xu Y."/>
            <person name="Molnar I."/>
            <person name="Lin M."/>
        </authorList>
    </citation>
    <scope>NUCLEOTIDE SEQUENCE [LARGE SCALE GENOMIC DNA]</scope>
    <source>
        <strain evidence="2 3">ARSEF 6962</strain>
    </source>
</reference>
<dbReference type="EMBL" id="LAYC01000001">
    <property type="protein sequence ID" value="KYK62074.1"/>
    <property type="molecule type" value="Genomic_DNA"/>
</dbReference>
<organism evidence="2 3">
    <name type="scientific">Drechmeria coniospora</name>
    <name type="common">Nematophagous fungus</name>
    <name type="synonym">Meria coniospora</name>
    <dbReference type="NCBI Taxonomy" id="98403"/>
    <lineage>
        <taxon>Eukaryota</taxon>
        <taxon>Fungi</taxon>
        <taxon>Dikarya</taxon>
        <taxon>Ascomycota</taxon>
        <taxon>Pezizomycotina</taxon>
        <taxon>Sordariomycetes</taxon>
        <taxon>Hypocreomycetidae</taxon>
        <taxon>Hypocreales</taxon>
        <taxon>Ophiocordycipitaceae</taxon>
        <taxon>Drechmeria</taxon>
    </lineage>
</organism>
<feature type="region of interest" description="Disordered" evidence="1">
    <location>
        <begin position="253"/>
        <end position="279"/>
    </location>
</feature>
<protein>
    <submittedName>
        <fullName evidence="2">Uncharacterized protein</fullName>
    </submittedName>
</protein>
<dbReference type="AlphaFoldDB" id="A0A151GY96"/>
<dbReference type="Proteomes" id="UP000076580">
    <property type="component" value="Chromosome 01"/>
</dbReference>
<evidence type="ECO:0000313" key="2">
    <source>
        <dbReference type="EMBL" id="KYK62074.1"/>
    </source>
</evidence>
<comment type="caution">
    <text evidence="2">The sequence shown here is derived from an EMBL/GenBank/DDBJ whole genome shotgun (WGS) entry which is preliminary data.</text>
</comment>
<dbReference type="InParanoid" id="A0A151GY96"/>
<keyword evidence="3" id="KW-1185">Reference proteome</keyword>
<accession>A0A151GY96</accession>
<evidence type="ECO:0000256" key="1">
    <source>
        <dbReference type="SAM" id="MobiDB-lite"/>
    </source>
</evidence>
<name>A0A151GY96_DRECN</name>